<keyword evidence="5" id="KW-0804">Transcription</keyword>
<evidence type="ECO:0000256" key="5">
    <source>
        <dbReference type="ARBA" id="ARBA00023163"/>
    </source>
</evidence>
<name>A0ABR3GSS3_9PEZI</name>
<evidence type="ECO:0000256" key="6">
    <source>
        <dbReference type="ARBA" id="ARBA00023242"/>
    </source>
</evidence>
<evidence type="ECO:0000313" key="10">
    <source>
        <dbReference type="Proteomes" id="UP001447188"/>
    </source>
</evidence>
<evidence type="ECO:0000256" key="3">
    <source>
        <dbReference type="ARBA" id="ARBA00023015"/>
    </source>
</evidence>
<keyword evidence="4" id="KW-0238">DNA-binding</keyword>
<dbReference type="InterPro" id="IPR009044">
    <property type="entry name" value="ssDNA-bd_transcriptional_reg"/>
</dbReference>
<feature type="compositionally biased region" description="Basic and acidic residues" evidence="7">
    <location>
        <begin position="151"/>
        <end position="169"/>
    </location>
</feature>
<comment type="similarity">
    <text evidence="2">Belongs to the transcriptional coactivator PC4 family.</text>
</comment>
<gene>
    <name evidence="9" type="ORF">Q9L58_002104</name>
</gene>
<feature type="compositionally biased region" description="Acidic residues" evidence="7">
    <location>
        <begin position="170"/>
        <end position="179"/>
    </location>
</feature>
<protein>
    <recommendedName>
        <fullName evidence="8">Transcriptional coactivator p15 (PC4) C-terminal domain-containing protein</fullName>
    </recommendedName>
</protein>
<dbReference type="EMBL" id="JBBBZM010000017">
    <property type="protein sequence ID" value="KAL0638873.1"/>
    <property type="molecule type" value="Genomic_DNA"/>
</dbReference>
<evidence type="ECO:0000256" key="1">
    <source>
        <dbReference type="ARBA" id="ARBA00004123"/>
    </source>
</evidence>
<dbReference type="Pfam" id="PF02229">
    <property type="entry name" value="PC4"/>
    <property type="match status" value="1"/>
</dbReference>
<evidence type="ECO:0000256" key="7">
    <source>
        <dbReference type="SAM" id="MobiDB-lite"/>
    </source>
</evidence>
<dbReference type="InterPro" id="IPR045125">
    <property type="entry name" value="Sub1/Tcp4-like"/>
</dbReference>
<dbReference type="SUPFAM" id="SSF54447">
    <property type="entry name" value="ssDNA-binding transcriptional regulator domain"/>
    <property type="match status" value="1"/>
</dbReference>
<sequence length="217" mass="24560">MPPKTHTKSRDDDSSPRPSKRVKTSSAASIPLGKKFVDGDGNPYWELGGRLRRVTVSKFKGSHLISIREHYEKDGKILPGKKGISLSVDQLNSLLSVLPQIDIYLADNDIELTRPMYGLLNTGDDASKQQQKGKGKTDDKEEEEHEEAEGAEERREEEIGEGEYKKEEEEGKGEEEEEKEEVKPKRKPVQKKAEPKQKKAKERARPKKRVHSDAESD</sequence>
<feature type="region of interest" description="Disordered" evidence="7">
    <location>
        <begin position="1"/>
        <end position="27"/>
    </location>
</feature>
<dbReference type="PANTHER" id="PTHR13215">
    <property type="entry name" value="RNA POLYMERASE II TRANSCRIPTIONAL COACTIVATOR"/>
    <property type="match status" value="1"/>
</dbReference>
<dbReference type="InterPro" id="IPR003173">
    <property type="entry name" value="PC4_C"/>
</dbReference>
<evidence type="ECO:0000313" key="9">
    <source>
        <dbReference type="EMBL" id="KAL0638873.1"/>
    </source>
</evidence>
<feature type="compositionally biased region" description="Basic residues" evidence="7">
    <location>
        <begin position="198"/>
        <end position="210"/>
    </location>
</feature>
<keyword evidence="3" id="KW-0805">Transcription regulation</keyword>
<dbReference type="Proteomes" id="UP001447188">
    <property type="component" value="Unassembled WGS sequence"/>
</dbReference>
<evidence type="ECO:0000256" key="4">
    <source>
        <dbReference type="ARBA" id="ARBA00023125"/>
    </source>
</evidence>
<feature type="domain" description="Transcriptional coactivator p15 (PC4) C-terminal" evidence="8">
    <location>
        <begin position="45"/>
        <end position="96"/>
    </location>
</feature>
<evidence type="ECO:0000259" key="8">
    <source>
        <dbReference type="Pfam" id="PF02229"/>
    </source>
</evidence>
<dbReference type="Gene3D" id="2.30.31.10">
    <property type="entry name" value="Transcriptional Coactivator Pc4, Chain A"/>
    <property type="match status" value="1"/>
</dbReference>
<keyword evidence="6" id="KW-0539">Nucleus</keyword>
<evidence type="ECO:0000256" key="2">
    <source>
        <dbReference type="ARBA" id="ARBA00009001"/>
    </source>
</evidence>
<proteinExistence type="inferred from homology"/>
<comment type="caution">
    <text evidence="9">The sequence shown here is derived from an EMBL/GenBank/DDBJ whole genome shotgun (WGS) entry which is preliminary data.</text>
</comment>
<feature type="region of interest" description="Disordered" evidence="7">
    <location>
        <begin position="121"/>
        <end position="217"/>
    </location>
</feature>
<reference evidence="9 10" key="1">
    <citation type="submission" date="2024-02" db="EMBL/GenBank/DDBJ databases">
        <title>Discinaceae phylogenomics.</title>
        <authorList>
            <person name="Dirks A.C."/>
            <person name="James T.Y."/>
        </authorList>
    </citation>
    <scope>NUCLEOTIDE SEQUENCE [LARGE SCALE GENOMIC DNA]</scope>
    <source>
        <strain evidence="9 10">ACD0624</strain>
    </source>
</reference>
<comment type="subcellular location">
    <subcellularLocation>
        <location evidence="1">Nucleus</location>
    </subcellularLocation>
</comment>
<organism evidence="9 10">
    <name type="scientific">Discina gigas</name>
    <dbReference type="NCBI Taxonomy" id="1032678"/>
    <lineage>
        <taxon>Eukaryota</taxon>
        <taxon>Fungi</taxon>
        <taxon>Dikarya</taxon>
        <taxon>Ascomycota</taxon>
        <taxon>Pezizomycotina</taxon>
        <taxon>Pezizomycetes</taxon>
        <taxon>Pezizales</taxon>
        <taxon>Discinaceae</taxon>
        <taxon>Discina</taxon>
    </lineage>
</organism>
<keyword evidence="10" id="KW-1185">Reference proteome</keyword>
<accession>A0ABR3GSS3</accession>
<feature type="compositionally biased region" description="Acidic residues" evidence="7">
    <location>
        <begin position="140"/>
        <end position="150"/>
    </location>
</feature>